<sequence>MTATAKQLALLAALAAGPVAAQWFQSVTVSRCTNGTFALPSENSENDSILPASAAGATPVCIQDFDSTTVSTYYELSADSNTVTAYRCTSGSCATGTCTATARVPTLASATNPPQCGLYFSLLTTTALLTTDALVKINKVNGAAGSASAYYLNLVSSRAAVSQCKAAPVAGQIIYAYETCTQVGTGDAPFVKTQFDPVPGEFLTTYKCTSSDCATGCTAMYRHRKPSKAGTSTCFQYNGLWDVAVGAGVALKPTSEYSLPNPPDVFDPTVTTPTTTTKGGSTGSSSPTPSGSASGSDSGSSGLGIGAIIGIVAGVVVVLGAGIGFFLFRRNASNNARPQSPPAKADLYGAQPVYVQQQFQPPSPQPYGQPLMDPRASYISSQPGTDGRPMSLLSTAPQPGYSAYQQPPSVGGYPPSSGYEHSAPTGSFIGHAGSVAGYEPSVITTLQQGQIPPRMPPVTPLAASAGAASIPTGSEPSLARGNTLSPSGHLNITPHDSASQAGASGHTGASSSASQTQRRVDYTVADDEAGNQEFPLVEPSAEMSQTQVDKTQH</sequence>
<name>A0ABR4NIE7_9FUNG</name>
<feature type="transmembrane region" description="Helical" evidence="2">
    <location>
        <begin position="303"/>
        <end position="328"/>
    </location>
</feature>
<accession>A0ABR4NIE7</accession>
<feature type="region of interest" description="Disordered" evidence="1">
    <location>
        <begin position="446"/>
        <end position="553"/>
    </location>
</feature>
<organism evidence="4 5">
    <name type="scientific">Polyrhizophydium stewartii</name>
    <dbReference type="NCBI Taxonomy" id="2732419"/>
    <lineage>
        <taxon>Eukaryota</taxon>
        <taxon>Fungi</taxon>
        <taxon>Fungi incertae sedis</taxon>
        <taxon>Chytridiomycota</taxon>
        <taxon>Chytridiomycota incertae sedis</taxon>
        <taxon>Chytridiomycetes</taxon>
        <taxon>Rhizophydiales</taxon>
        <taxon>Rhizophydiales incertae sedis</taxon>
        <taxon>Polyrhizophydium</taxon>
    </lineage>
</organism>
<dbReference type="Proteomes" id="UP001527925">
    <property type="component" value="Unassembled WGS sequence"/>
</dbReference>
<feature type="compositionally biased region" description="Low complexity" evidence="1">
    <location>
        <begin position="268"/>
        <end position="299"/>
    </location>
</feature>
<feature type="compositionally biased region" description="Polar residues" evidence="1">
    <location>
        <begin position="542"/>
        <end position="553"/>
    </location>
</feature>
<feature type="region of interest" description="Disordered" evidence="1">
    <location>
        <begin position="258"/>
        <end position="299"/>
    </location>
</feature>
<keyword evidence="5" id="KW-1185">Reference proteome</keyword>
<feature type="region of interest" description="Disordered" evidence="1">
    <location>
        <begin position="358"/>
        <end position="419"/>
    </location>
</feature>
<feature type="compositionally biased region" description="Polar residues" evidence="1">
    <location>
        <begin position="471"/>
        <end position="496"/>
    </location>
</feature>
<evidence type="ECO:0000313" key="5">
    <source>
        <dbReference type="Proteomes" id="UP001527925"/>
    </source>
</evidence>
<evidence type="ECO:0000256" key="2">
    <source>
        <dbReference type="SAM" id="Phobius"/>
    </source>
</evidence>
<feature type="compositionally biased region" description="Low complexity" evidence="1">
    <location>
        <begin position="404"/>
        <end position="419"/>
    </location>
</feature>
<proteinExistence type="predicted"/>
<keyword evidence="2" id="KW-0812">Transmembrane</keyword>
<dbReference type="EMBL" id="JADGIZ020000003">
    <property type="protein sequence ID" value="KAL2919245.1"/>
    <property type="molecule type" value="Genomic_DNA"/>
</dbReference>
<evidence type="ECO:0000256" key="3">
    <source>
        <dbReference type="SAM" id="SignalP"/>
    </source>
</evidence>
<gene>
    <name evidence="4" type="ORF">HK105_200888</name>
</gene>
<evidence type="ECO:0000256" key="1">
    <source>
        <dbReference type="SAM" id="MobiDB-lite"/>
    </source>
</evidence>
<comment type="caution">
    <text evidence="4">The sequence shown here is derived from an EMBL/GenBank/DDBJ whole genome shotgun (WGS) entry which is preliminary data.</text>
</comment>
<keyword evidence="3" id="KW-0732">Signal</keyword>
<keyword evidence="2" id="KW-1133">Transmembrane helix</keyword>
<protein>
    <submittedName>
        <fullName evidence="4">Uncharacterized protein</fullName>
    </submittedName>
</protein>
<reference evidence="4 5" key="1">
    <citation type="submission" date="2023-09" db="EMBL/GenBank/DDBJ databases">
        <title>Pangenome analysis of Batrachochytrium dendrobatidis and related Chytrids.</title>
        <authorList>
            <person name="Yacoub M.N."/>
            <person name="Stajich J.E."/>
            <person name="James T.Y."/>
        </authorList>
    </citation>
    <scope>NUCLEOTIDE SEQUENCE [LARGE SCALE GENOMIC DNA]</scope>
    <source>
        <strain evidence="4 5">JEL0888</strain>
    </source>
</reference>
<evidence type="ECO:0000313" key="4">
    <source>
        <dbReference type="EMBL" id="KAL2919245.1"/>
    </source>
</evidence>
<keyword evidence="2" id="KW-0472">Membrane</keyword>
<feature type="chain" id="PRO_5045517174" evidence="3">
    <location>
        <begin position="22"/>
        <end position="553"/>
    </location>
</feature>
<feature type="compositionally biased region" description="Low complexity" evidence="1">
    <location>
        <begin position="497"/>
        <end position="517"/>
    </location>
</feature>
<feature type="signal peptide" evidence="3">
    <location>
        <begin position="1"/>
        <end position="21"/>
    </location>
</feature>